<evidence type="ECO:0000256" key="2">
    <source>
        <dbReference type="ARBA" id="ARBA00022771"/>
    </source>
</evidence>
<feature type="coiled-coil region" evidence="4">
    <location>
        <begin position="110"/>
        <end position="172"/>
    </location>
</feature>
<evidence type="ECO:0000313" key="8">
    <source>
        <dbReference type="Proteomes" id="UP001231518"/>
    </source>
</evidence>
<dbReference type="EMBL" id="JARGEI010000026">
    <property type="protein sequence ID" value="KAJ8708398.1"/>
    <property type="molecule type" value="Genomic_DNA"/>
</dbReference>
<reference evidence="6" key="1">
    <citation type="submission" date="2023-03" db="EMBL/GenBank/DDBJ databases">
        <title>Chromosome-level genomes of two armyworms, Mythimna separata and Mythimna loreyi, provide insights into the biosynthesis and reception of sex pheromones.</title>
        <authorList>
            <person name="Zhao H."/>
        </authorList>
    </citation>
    <scope>NUCLEOTIDE SEQUENCE</scope>
    <source>
        <strain evidence="6">BeijingLab</strain>
        <tissue evidence="6">Pupa</tissue>
    </source>
</reference>
<evidence type="ECO:0000256" key="4">
    <source>
        <dbReference type="SAM" id="Coils"/>
    </source>
</evidence>
<evidence type="ECO:0000256" key="1">
    <source>
        <dbReference type="ARBA" id="ARBA00022723"/>
    </source>
</evidence>
<keyword evidence="3" id="KW-0862">Zinc</keyword>
<dbReference type="InterPro" id="IPR011011">
    <property type="entry name" value="Znf_FYVE_PHD"/>
</dbReference>
<comment type="caution">
    <text evidence="6">The sequence shown here is derived from an EMBL/GenBank/DDBJ whole genome shotgun (WGS) entry which is preliminary data.</text>
</comment>
<dbReference type="InterPro" id="IPR013083">
    <property type="entry name" value="Znf_RING/FYVE/PHD"/>
</dbReference>
<dbReference type="Proteomes" id="UP001231518">
    <property type="component" value="Chromosome 4"/>
</dbReference>
<dbReference type="Pfam" id="PF25298">
    <property type="entry name" value="Baculo_FP_2nd"/>
    <property type="match status" value="1"/>
</dbReference>
<dbReference type="EMBL" id="JARGEI010000020">
    <property type="protein sequence ID" value="KAJ8713308.1"/>
    <property type="molecule type" value="Genomic_DNA"/>
</dbReference>
<evidence type="ECO:0000256" key="3">
    <source>
        <dbReference type="ARBA" id="ARBA00022833"/>
    </source>
</evidence>
<keyword evidence="4" id="KW-0175">Coiled coil</keyword>
<feature type="domain" description="Zinc finger PHD-type" evidence="5">
    <location>
        <begin position="3"/>
        <end position="56"/>
    </location>
</feature>
<proteinExistence type="predicted"/>
<evidence type="ECO:0000313" key="6">
    <source>
        <dbReference type="EMBL" id="KAJ8708398.1"/>
    </source>
</evidence>
<keyword evidence="1" id="KW-0479">Metal-binding</keyword>
<evidence type="ECO:0000313" key="7">
    <source>
        <dbReference type="EMBL" id="KAJ8713308.1"/>
    </source>
</evidence>
<dbReference type="SUPFAM" id="SSF57997">
    <property type="entry name" value="Tropomyosin"/>
    <property type="match status" value="1"/>
</dbReference>
<dbReference type="InterPro" id="IPR001965">
    <property type="entry name" value="Znf_PHD"/>
</dbReference>
<dbReference type="GO" id="GO:0008270">
    <property type="term" value="F:zinc ion binding"/>
    <property type="evidence" value="ECO:0007669"/>
    <property type="project" value="UniProtKB-KW"/>
</dbReference>
<accession>A0AAD7YAC6</accession>
<name>A0AAD7YAC6_MYTSE</name>
<dbReference type="AlphaFoldDB" id="A0AAD7YAC6"/>
<dbReference type="Pfam" id="PF00628">
    <property type="entry name" value="PHD"/>
    <property type="match status" value="1"/>
</dbReference>
<sequence length="330" mass="37445">MVKCAKCVKLITKKSPGLQCGKCSKWLHGSCASITPDQLSVLSDTDSVDWKCKVCAGGSKPKRVSCIIPDLDGDENTDTESVTPHNSVHADNTMRQILQDLRREVKQIIKEELQCTLQYYSDKIDEYEIKVQKYEKSMKELENRCSDLQNHQKNINIKYEVLENKINQMEQAQLCNQLEICGINPSEKYNPVEIAKKVAIALAQNPDDIVNAYRRVKKSSTAATKKDQTPVTVILREGNRDSWLDAAKKTTLSAADMELGDDIKVYLRESLTPSTAYLLWKTKEELKESFKFIWCKHGNILVRKSEQEKKITTIRSISDIEKVKSSPVGQ</sequence>
<keyword evidence="2" id="KW-0863">Zinc-finger</keyword>
<dbReference type="SMART" id="SM00249">
    <property type="entry name" value="PHD"/>
    <property type="match status" value="1"/>
</dbReference>
<dbReference type="InterPro" id="IPR019787">
    <property type="entry name" value="Znf_PHD-finger"/>
</dbReference>
<dbReference type="PROSITE" id="PS01359">
    <property type="entry name" value="ZF_PHD_1"/>
    <property type="match status" value="1"/>
</dbReference>
<protein>
    <recommendedName>
        <fullName evidence="5">Zinc finger PHD-type domain-containing protein</fullName>
    </recommendedName>
</protein>
<gene>
    <name evidence="6" type="ORF">PYW07_010523</name>
    <name evidence="7" type="ORF">PYW07_013678</name>
</gene>
<dbReference type="Proteomes" id="UP001231518">
    <property type="component" value="Chromosome 25"/>
</dbReference>
<dbReference type="InterPro" id="IPR019786">
    <property type="entry name" value="Zinc_finger_PHD-type_CS"/>
</dbReference>
<dbReference type="SUPFAM" id="SSF57903">
    <property type="entry name" value="FYVE/PHD zinc finger"/>
    <property type="match status" value="1"/>
</dbReference>
<dbReference type="Gene3D" id="3.30.40.10">
    <property type="entry name" value="Zinc/RING finger domain, C3HC4 (zinc finger)"/>
    <property type="match status" value="1"/>
</dbReference>
<keyword evidence="8" id="KW-1185">Reference proteome</keyword>
<evidence type="ECO:0000259" key="5">
    <source>
        <dbReference type="SMART" id="SM00249"/>
    </source>
</evidence>
<organism evidence="6 8">
    <name type="scientific">Mythimna separata</name>
    <name type="common">Oriental armyworm</name>
    <name type="synonym">Pseudaletia separata</name>
    <dbReference type="NCBI Taxonomy" id="271217"/>
    <lineage>
        <taxon>Eukaryota</taxon>
        <taxon>Metazoa</taxon>
        <taxon>Ecdysozoa</taxon>
        <taxon>Arthropoda</taxon>
        <taxon>Hexapoda</taxon>
        <taxon>Insecta</taxon>
        <taxon>Pterygota</taxon>
        <taxon>Neoptera</taxon>
        <taxon>Endopterygota</taxon>
        <taxon>Lepidoptera</taxon>
        <taxon>Glossata</taxon>
        <taxon>Ditrysia</taxon>
        <taxon>Noctuoidea</taxon>
        <taxon>Noctuidae</taxon>
        <taxon>Noctuinae</taxon>
        <taxon>Hadenini</taxon>
        <taxon>Mythimna</taxon>
    </lineage>
</organism>
<dbReference type="InterPro" id="IPR057251">
    <property type="entry name" value="FP_C"/>
</dbReference>